<evidence type="ECO:0000256" key="2">
    <source>
        <dbReference type="ARBA" id="ARBA00022516"/>
    </source>
</evidence>
<dbReference type="GO" id="GO:0005777">
    <property type="term" value="C:peroxisome"/>
    <property type="evidence" value="ECO:0007669"/>
    <property type="project" value="TreeGrafter"/>
</dbReference>
<dbReference type="CDD" id="cd05236">
    <property type="entry name" value="FAR-N_SDR_e"/>
    <property type="match status" value="1"/>
</dbReference>
<keyword evidence="2 4" id="KW-0444">Lipid biosynthesis</keyword>
<dbReference type="GO" id="GO:0080019">
    <property type="term" value="F:alcohol-forming very long-chain fatty acyl-CoA reductase activity"/>
    <property type="evidence" value="ECO:0007669"/>
    <property type="project" value="InterPro"/>
</dbReference>
<feature type="transmembrane region" description="Helical" evidence="4">
    <location>
        <begin position="493"/>
        <end position="510"/>
    </location>
</feature>
<organism evidence="7">
    <name type="scientific">Timema shepardi</name>
    <name type="common">Walking stick</name>
    <dbReference type="NCBI Taxonomy" id="629360"/>
    <lineage>
        <taxon>Eukaryota</taxon>
        <taxon>Metazoa</taxon>
        <taxon>Ecdysozoa</taxon>
        <taxon>Arthropoda</taxon>
        <taxon>Hexapoda</taxon>
        <taxon>Insecta</taxon>
        <taxon>Pterygota</taxon>
        <taxon>Neoptera</taxon>
        <taxon>Polyneoptera</taxon>
        <taxon>Phasmatodea</taxon>
        <taxon>Timematodea</taxon>
        <taxon>Timematoidea</taxon>
        <taxon>Timematidae</taxon>
        <taxon>Timema</taxon>
    </lineage>
</organism>
<evidence type="ECO:0000256" key="4">
    <source>
        <dbReference type="RuleBase" id="RU363097"/>
    </source>
</evidence>
<keyword evidence="4" id="KW-1133">Transmembrane helix</keyword>
<evidence type="ECO:0000259" key="5">
    <source>
        <dbReference type="Pfam" id="PF03015"/>
    </source>
</evidence>
<dbReference type="GO" id="GO:0035336">
    <property type="term" value="P:long-chain fatty-acyl-CoA metabolic process"/>
    <property type="evidence" value="ECO:0007669"/>
    <property type="project" value="TreeGrafter"/>
</dbReference>
<keyword evidence="4" id="KW-0560">Oxidoreductase</keyword>
<comment type="function">
    <text evidence="4">Catalyzes the reduction of fatty acyl-CoA to fatty alcohols.</text>
</comment>
<dbReference type="PANTHER" id="PTHR11011:SF60">
    <property type="entry name" value="FATTY ACYL-COA REDUCTASE-RELATED"/>
    <property type="match status" value="1"/>
</dbReference>
<evidence type="ECO:0000313" key="7">
    <source>
        <dbReference type="EMBL" id="CAD7257613.1"/>
    </source>
</evidence>
<feature type="domain" description="Thioester reductase (TE)" evidence="6">
    <location>
        <begin position="17"/>
        <end position="381"/>
    </location>
</feature>
<keyword evidence="4" id="KW-0812">Transmembrane</keyword>
<dbReference type="InterPro" id="IPR036291">
    <property type="entry name" value="NAD(P)-bd_dom_sf"/>
</dbReference>
<reference evidence="7" key="1">
    <citation type="submission" date="2020-11" db="EMBL/GenBank/DDBJ databases">
        <authorList>
            <person name="Tran Van P."/>
        </authorList>
    </citation>
    <scope>NUCLEOTIDE SEQUENCE</scope>
</reference>
<keyword evidence="4" id="KW-0521">NADP</keyword>
<accession>A0A7R9ANW6</accession>
<dbReference type="EC" id="1.2.1.84" evidence="4"/>
<dbReference type="InterPro" id="IPR026055">
    <property type="entry name" value="FAR"/>
</dbReference>
<name>A0A7R9ANW6_TIMSH</name>
<keyword evidence="3 4" id="KW-0443">Lipid metabolism</keyword>
<feature type="transmembrane region" description="Helical" evidence="4">
    <location>
        <begin position="612"/>
        <end position="634"/>
    </location>
</feature>
<protein>
    <recommendedName>
        <fullName evidence="4">Fatty acyl-CoA reductase</fullName>
        <ecNumber evidence="4">1.2.1.84</ecNumber>
    </recommendedName>
</protein>
<evidence type="ECO:0000256" key="3">
    <source>
        <dbReference type="ARBA" id="ARBA00023098"/>
    </source>
</evidence>
<dbReference type="CDD" id="cd09071">
    <property type="entry name" value="FAR_C"/>
    <property type="match status" value="1"/>
</dbReference>
<feature type="domain" description="Fatty acyl-CoA reductase C-terminal" evidence="5">
    <location>
        <begin position="504"/>
        <end position="591"/>
    </location>
</feature>
<dbReference type="InterPro" id="IPR033640">
    <property type="entry name" value="FAR_C"/>
</dbReference>
<dbReference type="AlphaFoldDB" id="A0A7R9ANW6"/>
<dbReference type="SUPFAM" id="SSF51735">
    <property type="entry name" value="NAD(P)-binding Rossmann-fold domains"/>
    <property type="match status" value="1"/>
</dbReference>
<dbReference type="InterPro" id="IPR013120">
    <property type="entry name" value="FAR_NAD-bd"/>
</dbReference>
<comment type="similarity">
    <text evidence="1 4">Belongs to the fatty acyl-CoA reductase family.</text>
</comment>
<dbReference type="PANTHER" id="PTHR11011">
    <property type="entry name" value="MALE STERILITY PROTEIN 2-RELATED"/>
    <property type="match status" value="1"/>
</dbReference>
<dbReference type="Pfam" id="PF03015">
    <property type="entry name" value="Sterile"/>
    <property type="match status" value="1"/>
</dbReference>
<keyword evidence="4" id="KW-0472">Membrane</keyword>
<sequence>MKRLSIKEFYEGRSLFITGATGFLGKLLVEKLIRSCPGVGQIYLLTRSKQGQDVAGRVTSLLKDPAFKRMPEMGHQKVVGIAGDLYQRGLGISPQDRERLCRDVSVVFHVAASVKFDEDLKFILQTNVGSTQAIIDLCKDMSNLESFTYVSTAYSNYPRKEVHEKVYSPPMDPHKIQREVAAMSKEELARKEKRWWCIVAKCSTRIIALRCFTVVIVCGRSFPRARPVGEIGTCSELNTAAAKDPTNDREIIMGRINDHDEMRIGSAEIWSQSCPCRQSPAPVPIKTGTRYNIIKNWPNTYAFSKILAENVVLENSKIIPSCILRPAVVTSSVEEPVPGWIDNQNGIIRTHVLSSQGRMRVAHAHRKYNIELIPVDIVTNATIAAGWDTAYYNRIRGLAERFFSRAQASSNMIVRGIGDYDAPGHPYRRIRDGVVNPFVDVGRGEMKVFNVTTSVRNPIKYGEWIAKTKKCFHLSPPLKAVWYNSMIIVNNKGVFYAMWFTLDLVPAFIMDTLTLRKHKMVDYSTKSLSYNGLVSPFFTRSWKFCDKNVQNLLNSVSKEERKEFNFDVTTVNWDTYSKSFVDGIHTFLSREDPKKLPEARQRYKKLYLLHRLTQAGFTILVSTVAWQVGVTALYS</sequence>
<evidence type="ECO:0000259" key="6">
    <source>
        <dbReference type="Pfam" id="PF07993"/>
    </source>
</evidence>
<dbReference type="Gene3D" id="3.40.50.720">
    <property type="entry name" value="NAD(P)-binding Rossmann-like Domain"/>
    <property type="match status" value="1"/>
</dbReference>
<dbReference type="Pfam" id="PF07993">
    <property type="entry name" value="NAD_binding_4"/>
    <property type="match status" value="1"/>
</dbReference>
<proteinExistence type="inferred from homology"/>
<evidence type="ECO:0000256" key="1">
    <source>
        <dbReference type="ARBA" id="ARBA00005928"/>
    </source>
</evidence>
<comment type="catalytic activity">
    <reaction evidence="4">
        <text>a long-chain fatty acyl-CoA + 2 NADPH + 2 H(+) = a long-chain primary fatty alcohol + 2 NADP(+) + CoA</text>
        <dbReference type="Rhea" id="RHEA:52716"/>
        <dbReference type="ChEBI" id="CHEBI:15378"/>
        <dbReference type="ChEBI" id="CHEBI:57287"/>
        <dbReference type="ChEBI" id="CHEBI:57783"/>
        <dbReference type="ChEBI" id="CHEBI:58349"/>
        <dbReference type="ChEBI" id="CHEBI:77396"/>
        <dbReference type="ChEBI" id="CHEBI:83139"/>
        <dbReference type="EC" id="1.2.1.84"/>
    </reaction>
</comment>
<gene>
    <name evidence="7" type="ORF">TSIB3V08_LOCUS1870</name>
</gene>
<dbReference type="EMBL" id="OC000538">
    <property type="protein sequence ID" value="CAD7257613.1"/>
    <property type="molecule type" value="Genomic_DNA"/>
</dbReference>
<dbReference type="GO" id="GO:0102965">
    <property type="term" value="F:alcohol-forming long-chain fatty acyl-CoA reductase activity"/>
    <property type="evidence" value="ECO:0007669"/>
    <property type="project" value="UniProtKB-EC"/>
</dbReference>